<comment type="caution">
    <text evidence="3">The sequence shown here is derived from an EMBL/GenBank/DDBJ whole genome shotgun (WGS) entry which is preliminary data.</text>
</comment>
<dbReference type="PANTHER" id="PTHR14969:SF13">
    <property type="entry name" value="AT30094P"/>
    <property type="match status" value="1"/>
</dbReference>
<keyword evidence="3" id="KW-0378">Hydrolase</keyword>
<dbReference type="EC" id="3.6.1.27" evidence="3"/>
<keyword evidence="1" id="KW-0472">Membrane</keyword>
<evidence type="ECO:0000256" key="1">
    <source>
        <dbReference type="SAM" id="Phobius"/>
    </source>
</evidence>
<dbReference type="Proteomes" id="UP000589036">
    <property type="component" value="Unassembled WGS sequence"/>
</dbReference>
<dbReference type="InterPro" id="IPR000326">
    <property type="entry name" value="PAP2/HPO"/>
</dbReference>
<feature type="transmembrane region" description="Helical" evidence="1">
    <location>
        <begin position="76"/>
        <end position="94"/>
    </location>
</feature>
<feature type="transmembrane region" description="Helical" evidence="1">
    <location>
        <begin position="171"/>
        <end position="191"/>
    </location>
</feature>
<feature type="transmembrane region" description="Helical" evidence="1">
    <location>
        <begin position="140"/>
        <end position="159"/>
    </location>
</feature>
<dbReference type="Gene3D" id="1.20.144.10">
    <property type="entry name" value="Phosphatidic acid phosphatase type 2/haloperoxidase"/>
    <property type="match status" value="2"/>
</dbReference>
<evidence type="ECO:0000313" key="3">
    <source>
        <dbReference type="EMBL" id="NYE46537.1"/>
    </source>
</evidence>
<dbReference type="PANTHER" id="PTHR14969">
    <property type="entry name" value="SPHINGOSINE-1-PHOSPHATE PHOSPHOHYDROLASE"/>
    <property type="match status" value="1"/>
</dbReference>
<dbReference type="AlphaFoldDB" id="A0A852TTB1"/>
<accession>A0A852TTB1</accession>
<sequence length="210" mass="22405">MSLAAFTAVTVVLIGDAVPPFQGLDASVTLWALEVRADPLTAVAVLLHHIGQRPWGVLLLAAVAAPLVYLRRWWSLLLVLTAWLATSAIAVKALKELLGRERPVDQLIQETSPAFPSGHAAYAAVLGMAVVAVAVRHRGWALVGALLFTAVMGWSRIYLGVHWFSDTVAGALLGWGIALVTWWAFALPGLVPVTRAPSEPAPEQVRAADD</sequence>
<gene>
    <name evidence="3" type="ORF">HDA32_001657</name>
</gene>
<dbReference type="RefSeq" id="WP_179642626.1">
    <property type="nucleotide sequence ID" value="NZ_BAAAYY010000022.1"/>
</dbReference>
<protein>
    <submittedName>
        <fullName evidence="3">Undecaprenyl-diphosphatase</fullName>
        <ecNumber evidence="3">3.6.1.27</ecNumber>
    </submittedName>
</protein>
<evidence type="ECO:0000313" key="4">
    <source>
        <dbReference type="Proteomes" id="UP000589036"/>
    </source>
</evidence>
<dbReference type="SUPFAM" id="SSF48317">
    <property type="entry name" value="Acid phosphatase/Vanadium-dependent haloperoxidase"/>
    <property type="match status" value="1"/>
</dbReference>
<organism evidence="3 4">
    <name type="scientific">Spinactinospora alkalitolerans</name>
    <dbReference type="NCBI Taxonomy" id="687207"/>
    <lineage>
        <taxon>Bacteria</taxon>
        <taxon>Bacillati</taxon>
        <taxon>Actinomycetota</taxon>
        <taxon>Actinomycetes</taxon>
        <taxon>Streptosporangiales</taxon>
        <taxon>Nocardiopsidaceae</taxon>
        <taxon>Spinactinospora</taxon>
    </lineage>
</organism>
<feature type="domain" description="Phosphatidic acid phosphatase type 2/haloperoxidase" evidence="2">
    <location>
        <begin position="77"/>
        <end position="182"/>
    </location>
</feature>
<keyword evidence="1" id="KW-0812">Transmembrane</keyword>
<feature type="transmembrane region" description="Helical" evidence="1">
    <location>
        <begin position="114"/>
        <end position="133"/>
    </location>
</feature>
<keyword evidence="4" id="KW-1185">Reference proteome</keyword>
<evidence type="ECO:0000259" key="2">
    <source>
        <dbReference type="SMART" id="SM00014"/>
    </source>
</evidence>
<name>A0A852TTB1_9ACTN</name>
<dbReference type="CDD" id="cd03392">
    <property type="entry name" value="PAP2_like_2"/>
    <property type="match status" value="1"/>
</dbReference>
<dbReference type="GO" id="GO:0050380">
    <property type="term" value="F:undecaprenyl-diphosphatase activity"/>
    <property type="evidence" value="ECO:0007669"/>
    <property type="project" value="UniProtKB-EC"/>
</dbReference>
<dbReference type="Pfam" id="PF01569">
    <property type="entry name" value="PAP2"/>
    <property type="match status" value="1"/>
</dbReference>
<reference evidence="3 4" key="1">
    <citation type="submission" date="2020-07" db="EMBL/GenBank/DDBJ databases">
        <title>Sequencing the genomes of 1000 actinobacteria strains.</title>
        <authorList>
            <person name="Klenk H.-P."/>
        </authorList>
    </citation>
    <scope>NUCLEOTIDE SEQUENCE [LARGE SCALE GENOMIC DNA]</scope>
    <source>
        <strain evidence="3 4">CXB654</strain>
    </source>
</reference>
<dbReference type="InterPro" id="IPR036938">
    <property type="entry name" value="PAP2/HPO_sf"/>
</dbReference>
<dbReference type="SMART" id="SM00014">
    <property type="entry name" value="acidPPc"/>
    <property type="match status" value="1"/>
</dbReference>
<dbReference type="EMBL" id="JACCCC010000001">
    <property type="protein sequence ID" value="NYE46537.1"/>
    <property type="molecule type" value="Genomic_DNA"/>
</dbReference>
<keyword evidence="1" id="KW-1133">Transmembrane helix</keyword>
<proteinExistence type="predicted"/>